<dbReference type="AlphaFoldDB" id="A0A5J5C331"/>
<reference evidence="10 11" key="1">
    <citation type="submission" date="2019-09" db="EMBL/GenBank/DDBJ databases">
        <title>A chromosome-level genome assembly of the Chinese tupelo Nyssa sinensis.</title>
        <authorList>
            <person name="Yang X."/>
            <person name="Kang M."/>
            <person name="Yang Y."/>
            <person name="Xiong H."/>
            <person name="Wang M."/>
            <person name="Zhang Z."/>
            <person name="Wang Z."/>
            <person name="Wu H."/>
            <person name="Ma T."/>
            <person name="Liu J."/>
            <person name="Xi Z."/>
        </authorList>
    </citation>
    <scope>NUCLEOTIDE SEQUENCE [LARGE SCALE GENOMIC DNA]</scope>
    <source>
        <strain evidence="10">J267</strain>
        <tissue evidence="10">Leaf</tissue>
    </source>
</reference>
<evidence type="ECO:0000313" key="10">
    <source>
        <dbReference type="EMBL" id="KAA8547971.1"/>
    </source>
</evidence>
<feature type="transmembrane region" description="Helical" evidence="7">
    <location>
        <begin position="96"/>
        <end position="117"/>
    </location>
</feature>
<dbReference type="NCBIfam" id="TIGR01569">
    <property type="entry name" value="A_tha_TIGR01569"/>
    <property type="match status" value="1"/>
</dbReference>
<gene>
    <name evidence="10" type="ORF">F0562_004400</name>
</gene>
<evidence type="ECO:0000313" key="11">
    <source>
        <dbReference type="Proteomes" id="UP000325577"/>
    </source>
</evidence>
<sequence length="196" mass="21866">MKPHILTQEFFLVTAGTWRLIWRFVRWSRNPLFEARRVKVYQEPKPIPNIAFETQDSSQIQKQRASNESYLPSNDSDDDDGNDIGDDGHNNDNCRFFVVANSIVSAYLVLSLALTIFHIVRSGTQGSRIILIFFDPAMLGLLTAGASTAAAMVYLAHKGSARANWIAICQQFNSFCDRISGSLIGSFGGIILVFML</sequence>
<evidence type="ECO:0000256" key="4">
    <source>
        <dbReference type="ARBA" id="ARBA00022692"/>
    </source>
</evidence>
<comment type="similarity">
    <text evidence="2 7">Belongs to the Casparian strip membrane proteins (CASP) family.</text>
</comment>
<dbReference type="Proteomes" id="UP000325577">
    <property type="component" value="Linkage Group LG1"/>
</dbReference>
<dbReference type="PANTHER" id="PTHR36488">
    <property type="entry name" value="CASP-LIKE PROTEIN 1U1"/>
    <property type="match status" value="1"/>
</dbReference>
<dbReference type="InterPro" id="IPR044173">
    <property type="entry name" value="CASPL"/>
</dbReference>
<feature type="domain" description="Casparian strip membrane protein" evidence="9">
    <location>
        <begin position="95"/>
        <end position="191"/>
    </location>
</feature>
<evidence type="ECO:0000259" key="9">
    <source>
        <dbReference type="Pfam" id="PF04535"/>
    </source>
</evidence>
<dbReference type="OrthoDB" id="753675at2759"/>
<keyword evidence="4 7" id="KW-0812">Transmembrane</keyword>
<feature type="compositionally biased region" description="Polar residues" evidence="8">
    <location>
        <begin position="52"/>
        <end position="73"/>
    </location>
</feature>
<evidence type="ECO:0000256" key="6">
    <source>
        <dbReference type="ARBA" id="ARBA00023136"/>
    </source>
</evidence>
<protein>
    <recommendedName>
        <fullName evidence="7">CASP-like protein</fullName>
    </recommendedName>
</protein>
<dbReference type="Pfam" id="PF04535">
    <property type="entry name" value="CASP_dom"/>
    <property type="match status" value="1"/>
</dbReference>
<evidence type="ECO:0000256" key="7">
    <source>
        <dbReference type="RuleBase" id="RU361233"/>
    </source>
</evidence>
<keyword evidence="11" id="KW-1185">Reference proteome</keyword>
<feature type="transmembrane region" description="Helical" evidence="7">
    <location>
        <begin position="129"/>
        <end position="155"/>
    </location>
</feature>
<feature type="compositionally biased region" description="Acidic residues" evidence="8">
    <location>
        <begin position="75"/>
        <end position="85"/>
    </location>
</feature>
<evidence type="ECO:0000256" key="8">
    <source>
        <dbReference type="SAM" id="MobiDB-lite"/>
    </source>
</evidence>
<dbReference type="EMBL" id="CM018032">
    <property type="protein sequence ID" value="KAA8547971.1"/>
    <property type="molecule type" value="Genomic_DNA"/>
</dbReference>
<proteinExistence type="inferred from homology"/>
<comment type="subunit">
    <text evidence="7">Homodimer and heterodimers.</text>
</comment>
<comment type="subcellular location">
    <subcellularLocation>
        <location evidence="1 7">Cell membrane</location>
        <topology evidence="1 7">Multi-pass membrane protein</topology>
    </subcellularLocation>
</comment>
<feature type="region of interest" description="Disordered" evidence="8">
    <location>
        <begin position="52"/>
        <end position="85"/>
    </location>
</feature>
<evidence type="ECO:0000256" key="5">
    <source>
        <dbReference type="ARBA" id="ARBA00022989"/>
    </source>
</evidence>
<keyword evidence="5 7" id="KW-1133">Transmembrane helix</keyword>
<keyword evidence="3 7" id="KW-1003">Cell membrane</keyword>
<evidence type="ECO:0000256" key="1">
    <source>
        <dbReference type="ARBA" id="ARBA00004651"/>
    </source>
</evidence>
<feature type="transmembrane region" description="Helical" evidence="7">
    <location>
        <begin position="175"/>
        <end position="195"/>
    </location>
</feature>
<name>A0A5J5C331_9ASTE</name>
<dbReference type="InterPro" id="IPR006702">
    <property type="entry name" value="CASP_dom"/>
</dbReference>
<comment type="caution">
    <text evidence="7">Lacks conserved residue(s) required for the propagation of feature annotation.</text>
</comment>
<dbReference type="InterPro" id="IPR006459">
    <property type="entry name" value="CASP/CASPL"/>
</dbReference>
<dbReference type="GO" id="GO:0005886">
    <property type="term" value="C:plasma membrane"/>
    <property type="evidence" value="ECO:0007669"/>
    <property type="project" value="UniProtKB-SubCell"/>
</dbReference>
<evidence type="ECO:0000256" key="2">
    <source>
        <dbReference type="ARBA" id="ARBA00007651"/>
    </source>
</evidence>
<dbReference type="PANTHER" id="PTHR36488:SF12">
    <property type="entry name" value="CASP-LIKE PROTEIN"/>
    <property type="match status" value="1"/>
</dbReference>
<organism evidence="10 11">
    <name type="scientific">Nyssa sinensis</name>
    <dbReference type="NCBI Taxonomy" id="561372"/>
    <lineage>
        <taxon>Eukaryota</taxon>
        <taxon>Viridiplantae</taxon>
        <taxon>Streptophyta</taxon>
        <taxon>Embryophyta</taxon>
        <taxon>Tracheophyta</taxon>
        <taxon>Spermatophyta</taxon>
        <taxon>Magnoliopsida</taxon>
        <taxon>eudicotyledons</taxon>
        <taxon>Gunneridae</taxon>
        <taxon>Pentapetalae</taxon>
        <taxon>asterids</taxon>
        <taxon>Cornales</taxon>
        <taxon>Nyssaceae</taxon>
        <taxon>Nyssa</taxon>
    </lineage>
</organism>
<accession>A0A5J5C331</accession>
<keyword evidence="6 7" id="KW-0472">Membrane</keyword>
<evidence type="ECO:0000256" key="3">
    <source>
        <dbReference type="ARBA" id="ARBA00022475"/>
    </source>
</evidence>